<evidence type="ECO:0000256" key="1">
    <source>
        <dbReference type="ARBA" id="ARBA00004377"/>
    </source>
</evidence>
<comment type="caution">
    <text evidence="11">The sequence shown here is derived from an EMBL/GenBank/DDBJ whole genome shotgun (WGS) entry which is preliminary data.</text>
</comment>
<protein>
    <recommendedName>
        <fullName evidence="3">Type II secretion system protein J</fullName>
    </recommendedName>
</protein>
<dbReference type="PANTHER" id="PTHR39583:SF2">
    <property type="entry name" value="TYPE II SECRETION SYSTEM PROTEIN J"/>
    <property type="match status" value="1"/>
</dbReference>
<dbReference type="NCBIfam" id="TIGR02532">
    <property type="entry name" value="IV_pilin_GFxxxE"/>
    <property type="match status" value="1"/>
</dbReference>
<keyword evidence="9 10" id="KW-0472">Membrane</keyword>
<evidence type="ECO:0000256" key="10">
    <source>
        <dbReference type="SAM" id="Phobius"/>
    </source>
</evidence>
<keyword evidence="4" id="KW-1003">Cell membrane</keyword>
<dbReference type="InterPro" id="IPR012902">
    <property type="entry name" value="N_methyl_site"/>
</dbReference>
<evidence type="ECO:0000256" key="6">
    <source>
        <dbReference type="ARBA" id="ARBA00022519"/>
    </source>
</evidence>
<dbReference type="Proteomes" id="UP000809910">
    <property type="component" value="Unassembled WGS sequence"/>
</dbReference>
<comment type="similarity">
    <text evidence="2">Belongs to the GSP J family.</text>
</comment>
<name>A0ABS1WBH3_9GAMM</name>
<evidence type="ECO:0000256" key="3">
    <source>
        <dbReference type="ARBA" id="ARBA00021539"/>
    </source>
</evidence>
<dbReference type="EMBL" id="JADWVN010000017">
    <property type="protein sequence ID" value="MBL7526711.1"/>
    <property type="molecule type" value="Genomic_DNA"/>
</dbReference>
<dbReference type="PROSITE" id="PS00409">
    <property type="entry name" value="PROKAR_NTER_METHYL"/>
    <property type="match status" value="1"/>
</dbReference>
<reference evidence="11 12" key="1">
    <citation type="submission" date="2020-12" db="EMBL/GenBank/DDBJ databases">
        <title>WGS of Legionella: environmental sample.</title>
        <authorList>
            <person name="Cristino S."/>
            <person name="Girolamini L."/>
            <person name="Salaris S."/>
            <person name="Pascale M.R."/>
            <person name="Mazzotta M."/>
            <person name="Orsini M."/>
            <person name="Grottola A."/>
        </authorList>
    </citation>
    <scope>NUCLEOTIDE SEQUENCE [LARGE SCALE GENOMIC DNA]</scope>
    <source>
        <strain evidence="11 12">30cs62</strain>
    </source>
</reference>
<dbReference type="SUPFAM" id="SSF54523">
    <property type="entry name" value="Pili subunits"/>
    <property type="match status" value="1"/>
</dbReference>
<comment type="subcellular location">
    <subcellularLocation>
        <location evidence="1">Cell inner membrane</location>
        <topology evidence="1">Single-pass membrane protein</topology>
    </subcellularLocation>
</comment>
<evidence type="ECO:0000256" key="9">
    <source>
        <dbReference type="ARBA" id="ARBA00023136"/>
    </source>
</evidence>
<dbReference type="Pfam" id="PF07963">
    <property type="entry name" value="N_methyl"/>
    <property type="match status" value="1"/>
</dbReference>
<dbReference type="InterPro" id="IPR051621">
    <property type="entry name" value="T2SS_protein_J"/>
</dbReference>
<keyword evidence="6" id="KW-0997">Cell inner membrane</keyword>
<dbReference type="NCBIfam" id="TIGR01711">
    <property type="entry name" value="gspJ"/>
    <property type="match status" value="1"/>
</dbReference>
<evidence type="ECO:0000313" key="11">
    <source>
        <dbReference type="EMBL" id="MBL7526711.1"/>
    </source>
</evidence>
<dbReference type="Pfam" id="PF11612">
    <property type="entry name" value="T2SSJ"/>
    <property type="match status" value="1"/>
</dbReference>
<keyword evidence="7 10" id="KW-0812">Transmembrane</keyword>
<dbReference type="InterPro" id="IPR045584">
    <property type="entry name" value="Pilin-like"/>
</dbReference>
<evidence type="ECO:0000256" key="4">
    <source>
        <dbReference type="ARBA" id="ARBA00022475"/>
    </source>
</evidence>
<dbReference type="RefSeq" id="WP_203111599.1">
    <property type="nucleotide sequence ID" value="NZ_JADOBG010000021.1"/>
</dbReference>
<accession>A0ABS1WBH3</accession>
<dbReference type="Gene3D" id="3.10.610.10">
    <property type="entry name" value="GSPII I/J protein-like"/>
    <property type="match status" value="1"/>
</dbReference>
<gene>
    <name evidence="11" type="primary">lspJ</name>
    <name evidence="11" type="synonym">gspJ</name>
    <name evidence="11" type="ORF">I5282_09020</name>
</gene>
<evidence type="ECO:0000256" key="2">
    <source>
        <dbReference type="ARBA" id="ARBA00011084"/>
    </source>
</evidence>
<feature type="transmembrane region" description="Helical" evidence="10">
    <location>
        <begin position="12"/>
        <end position="34"/>
    </location>
</feature>
<dbReference type="Gene3D" id="2.10.70.20">
    <property type="entry name" value="gspk-gspi-gspj complex like domains"/>
    <property type="match status" value="1"/>
</dbReference>
<proteinExistence type="inferred from homology"/>
<keyword evidence="8 10" id="KW-1133">Transmembrane helix</keyword>
<sequence>MKKYTGFTLIEILIALTVFAILATITSSTLYYAFNARTRVNEQAERLNSLQLAISIIQQDTTQTVERPIRGNEMRLFPGFVGQAQYLELTRDGVINPKSIEKRSSLKRIALVCQDGTLIRRTWSSLDPLDRNIYEDKELVNNLSDCYFNYLNQNLQVLSEWREQALAQNQRKEPLPKAIQINLKLNDWGKLNLLFIIPEALYATT</sequence>
<organism evidence="11 12">
    <name type="scientific">Legionella bononiensis</name>
    <dbReference type="NCBI Taxonomy" id="2793102"/>
    <lineage>
        <taxon>Bacteria</taxon>
        <taxon>Pseudomonadati</taxon>
        <taxon>Pseudomonadota</taxon>
        <taxon>Gammaproteobacteria</taxon>
        <taxon>Legionellales</taxon>
        <taxon>Legionellaceae</taxon>
        <taxon>Legionella</taxon>
    </lineage>
</organism>
<evidence type="ECO:0000256" key="8">
    <source>
        <dbReference type="ARBA" id="ARBA00022989"/>
    </source>
</evidence>
<keyword evidence="12" id="KW-1185">Reference proteome</keyword>
<keyword evidence="5" id="KW-0488">Methylation</keyword>
<evidence type="ECO:0000256" key="5">
    <source>
        <dbReference type="ARBA" id="ARBA00022481"/>
    </source>
</evidence>
<dbReference type="PANTHER" id="PTHR39583">
    <property type="entry name" value="TYPE II SECRETION SYSTEM PROTEIN J-RELATED"/>
    <property type="match status" value="1"/>
</dbReference>
<evidence type="ECO:0000256" key="7">
    <source>
        <dbReference type="ARBA" id="ARBA00022692"/>
    </source>
</evidence>
<dbReference type="InterPro" id="IPR010055">
    <property type="entry name" value="T2SS_protein-GspJ"/>
</dbReference>
<evidence type="ECO:0000313" key="12">
    <source>
        <dbReference type="Proteomes" id="UP000809910"/>
    </source>
</evidence>